<dbReference type="EMBL" id="CAJOBC010098133">
    <property type="protein sequence ID" value="CAF4452160.1"/>
    <property type="molecule type" value="Genomic_DNA"/>
</dbReference>
<evidence type="ECO:0000313" key="1">
    <source>
        <dbReference type="EMBL" id="CAF1583708.1"/>
    </source>
</evidence>
<proteinExistence type="predicted"/>
<evidence type="ECO:0000313" key="2">
    <source>
        <dbReference type="EMBL" id="CAF4452160.1"/>
    </source>
</evidence>
<name>A0A815ZIF8_9BILA</name>
<accession>A0A815ZIF8</accession>
<gene>
    <name evidence="1" type="ORF">GPM918_LOCUS41268</name>
    <name evidence="2" type="ORF">SRO942_LOCUS42300</name>
</gene>
<sequence>MSSGFRRDLKVLVFTSDVEIAAKVESHLHSLGYQATVIALENCAKFDQIVEDLLRREAFDGVAIGGRINQRHPQAQLDDETFHWFNRLVNIIHECASKSKIILNKDLADLEPAIKRVFV</sequence>
<protein>
    <submittedName>
        <fullName evidence="1">Uncharacterized protein</fullName>
    </submittedName>
</protein>
<comment type="caution">
    <text evidence="1">The sequence shown here is derived from an EMBL/GenBank/DDBJ whole genome shotgun (WGS) entry which is preliminary data.</text>
</comment>
<dbReference type="Proteomes" id="UP000681722">
    <property type="component" value="Unassembled WGS sequence"/>
</dbReference>
<keyword evidence="3" id="KW-1185">Reference proteome</keyword>
<dbReference type="AlphaFoldDB" id="A0A815ZIF8"/>
<organism evidence="1 3">
    <name type="scientific">Didymodactylos carnosus</name>
    <dbReference type="NCBI Taxonomy" id="1234261"/>
    <lineage>
        <taxon>Eukaryota</taxon>
        <taxon>Metazoa</taxon>
        <taxon>Spiralia</taxon>
        <taxon>Gnathifera</taxon>
        <taxon>Rotifera</taxon>
        <taxon>Eurotatoria</taxon>
        <taxon>Bdelloidea</taxon>
        <taxon>Philodinida</taxon>
        <taxon>Philodinidae</taxon>
        <taxon>Didymodactylos</taxon>
    </lineage>
</organism>
<reference evidence="1" key="1">
    <citation type="submission" date="2021-02" db="EMBL/GenBank/DDBJ databases">
        <authorList>
            <person name="Nowell W R."/>
        </authorList>
    </citation>
    <scope>NUCLEOTIDE SEQUENCE</scope>
</reference>
<dbReference type="EMBL" id="CAJNOQ010032123">
    <property type="protein sequence ID" value="CAF1583708.1"/>
    <property type="molecule type" value="Genomic_DNA"/>
</dbReference>
<dbReference type="OrthoDB" id="9975078at2759"/>
<dbReference type="Proteomes" id="UP000663829">
    <property type="component" value="Unassembled WGS sequence"/>
</dbReference>
<evidence type="ECO:0000313" key="3">
    <source>
        <dbReference type="Proteomes" id="UP000663829"/>
    </source>
</evidence>